<evidence type="ECO:0000256" key="1">
    <source>
        <dbReference type="SAM" id="MobiDB-lite"/>
    </source>
</evidence>
<evidence type="ECO:0000313" key="3">
    <source>
        <dbReference type="Proteomes" id="UP000024635"/>
    </source>
</evidence>
<feature type="compositionally biased region" description="Basic and acidic residues" evidence="1">
    <location>
        <begin position="113"/>
        <end position="122"/>
    </location>
</feature>
<comment type="caution">
    <text evidence="2">The sequence shown here is derived from an EMBL/GenBank/DDBJ whole genome shotgun (WGS) entry which is preliminary data.</text>
</comment>
<reference evidence="3" key="1">
    <citation type="journal article" date="2015" name="Nat. Genet.">
        <title>The genome and transcriptome of the zoonotic hookworm Ancylostoma ceylanicum identify infection-specific gene families.</title>
        <authorList>
            <person name="Schwarz E.M."/>
            <person name="Hu Y."/>
            <person name="Antoshechkin I."/>
            <person name="Miller M.M."/>
            <person name="Sternberg P.W."/>
            <person name="Aroian R.V."/>
        </authorList>
    </citation>
    <scope>NUCLEOTIDE SEQUENCE</scope>
    <source>
        <strain evidence="3">HY135</strain>
    </source>
</reference>
<evidence type="ECO:0008006" key="4">
    <source>
        <dbReference type="Google" id="ProtNLM"/>
    </source>
</evidence>
<organism evidence="2 3">
    <name type="scientific">Ancylostoma ceylanicum</name>
    <dbReference type="NCBI Taxonomy" id="53326"/>
    <lineage>
        <taxon>Eukaryota</taxon>
        <taxon>Metazoa</taxon>
        <taxon>Ecdysozoa</taxon>
        <taxon>Nematoda</taxon>
        <taxon>Chromadorea</taxon>
        <taxon>Rhabditida</taxon>
        <taxon>Rhabditina</taxon>
        <taxon>Rhabditomorpha</taxon>
        <taxon>Strongyloidea</taxon>
        <taxon>Ancylostomatidae</taxon>
        <taxon>Ancylostomatinae</taxon>
        <taxon>Ancylostoma</taxon>
    </lineage>
</organism>
<sequence length="136" mass="16485">MTSLAAELSRKPFLLPNRVQPPFLQFRIVHEADFKLYLEWERICEEPILKYYLVRYRTIEHKVQWKEFDVSRNSTYTEIPIFHETEYIIQLKGIGEHRNYTGSQLFYKTKPRSGHDRDERKYCPTQELGSRKLKET</sequence>
<evidence type="ECO:0000313" key="2">
    <source>
        <dbReference type="EMBL" id="EYC43015.1"/>
    </source>
</evidence>
<protein>
    <recommendedName>
        <fullName evidence="4">Fibronectin type-III domain-containing protein</fullName>
    </recommendedName>
</protein>
<dbReference type="Proteomes" id="UP000024635">
    <property type="component" value="Unassembled WGS sequence"/>
</dbReference>
<dbReference type="EMBL" id="JARK01000107">
    <property type="protein sequence ID" value="EYC43015.1"/>
    <property type="molecule type" value="Genomic_DNA"/>
</dbReference>
<keyword evidence="3" id="KW-1185">Reference proteome</keyword>
<proteinExistence type="predicted"/>
<dbReference type="AlphaFoldDB" id="A0A016WTN9"/>
<feature type="region of interest" description="Disordered" evidence="1">
    <location>
        <begin position="107"/>
        <end position="136"/>
    </location>
</feature>
<gene>
    <name evidence="2" type="primary">Acey_s0507.g2696</name>
    <name evidence="2" type="ORF">Y032_0507g2696</name>
</gene>
<name>A0A016WTN9_9BILA</name>
<dbReference type="InterPro" id="IPR036116">
    <property type="entry name" value="FN3_sf"/>
</dbReference>
<accession>A0A016WTN9</accession>
<dbReference type="SUPFAM" id="SSF49265">
    <property type="entry name" value="Fibronectin type III"/>
    <property type="match status" value="1"/>
</dbReference>